<gene>
    <name evidence="2" type="ORF">EDD79_1001191</name>
</gene>
<dbReference type="InterPro" id="IPR017896">
    <property type="entry name" value="4Fe4S_Fe-S-bd"/>
</dbReference>
<dbReference type="AlphaFoldDB" id="A0A4R2UJW6"/>
<dbReference type="EMBL" id="SLYC01000001">
    <property type="protein sequence ID" value="TCQ08103.1"/>
    <property type="molecule type" value="Genomic_DNA"/>
</dbReference>
<protein>
    <submittedName>
        <fullName evidence="2">4Fe-4S dicluster protein</fullName>
    </submittedName>
</protein>
<dbReference type="Gene3D" id="3.30.70.20">
    <property type="match status" value="1"/>
</dbReference>
<dbReference type="OrthoDB" id="5422255at2"/>
<name>A0A4R2UJW6_9FIRM</name>
<evidence type="ECO:0000313" key="3">
    <source>
        <dbReference type="Proteomes" id="UP000295504"/>
    </source>
</evidence>
<accession>A0A4R2UJW6</accession>
<evidence type="ECO:0000259" key="1">
    <source>
        <dbReference type="PROSITE" id="PS51379"/>
    </source>
</evidence>
<dbReference type="RefSeq" id="WP_132847271.1">
    <property type="nucleotide sequence ID" value="NZ_CP058648.1"/>
</dbReference>
<keyword evidence="3" id="KW-1185">Reference proteome</keyword>
<dbReference type="Pfam" id="PF14697">
    <property type="entry name" value="Fer4_21"/>
    <property type="match status" value="1"/>
</dbReference>
<feature type="domain" description="4Fe-4S ferredoxin-type" evidence="1">
    <location>
        <begin position="283"/>
        <end position="312"/>
    </location>
</feature>
<evidence type="ECO:0000313" key="2">
    <source>
        <dbReference type="EMBL" id="TCQ08103.1"/>
    </source>
</evidence>
<dbReference type="Proteomes" id="UP000295504">
    <property type="component" value="Unassembled WGS sequence"/>
</dbReference>
<dbReference type="PROSITE" id="PS51379">
    <property type="entry name" value="4FE4S_FER_2"/>
    <property type="match status" value="2"/>
</dbReference>
<sequence length="424" mass="47741">MSHIVGKSAYKSLEERLNKFPQGAPPSETLYKILTLLFSEKEAAYVAQLPIKPFTIKTAAAIWKTTEGEAGKVLERLASRAILLDMNHNGTQKYVLPPPMAGFFEFSMMRTQNGIDQKLLGELFHQYLNVEEDFVKELFLSTETRLGRVFVQEKVLTKDNEVHILDFERASHIINEASDIGISMCYCRHKMHHVGKECDAPMDICMTFNNTASSLINHNYARRVDRNECTELLHKAYESNLVQCGENVRQGVTFICNCCGCCCEAMIAAKKFGMLHPVQTTGYIPKIDENSCIQCGKCLKVCPIEAVEFLNTKSKTKNERAVKINEEICLGCGICVRACSKKSISLKRRNEKIITPVNSVHRIVLMAIEKGKLQELIFDNQAFGSHRAMAAVLSVILKLPPVKKVMASNQMKSVYLEKLVSKYN</sequence>
<feature type="domain" description="4Fe-4S ferredoxin-type" evidence="1">
    <location>
        <begin position="320"/>
        <end position="349"/>
    </location>
</feature>
<comment type="caution">
    <text evidence="2">The sequence shown here is derived from an EMBL/GenBank/DDBJ whole genome shotgun (WGS) entry which is preliminary data.</text>
</comment>
<dbReference type="SUPFAM" id="SSF54862">
    <property type="entry name" value="4Fe-4S ferredoxins"/>
    <property type="match status" value="1"/>
</dbReference>
<reference evidence="2 3" key="1">
    <citation type="submission" date="2019-03" db="EMBL/GenBank/DDBJ databases">
        <title>Genomic Encyclopedia of Type Strains, Phase IV (KMG-IV): sequencing the most valuable type-strain genomes for metagenomic binning, comparative biology and taxonomic classification.</title>
        <authorList>
            <person name="Goeker M."/>
        </authorList>
    </citation>
    <scope>NUCLEOTIDE SEQUENCE [LARGE SCALE GENOMIC DNA]</scope>
    <source>
        <strain evidence="2 3">DSM 100013</strain>
    </source>
</reference>
<organism evidence="2 3">
    <name type="scientific">Serpentinicella alkaliphila</name>
    <dbReference type="NCBI Taxonomy" id="1734049"/>
    <lineage>
        <taxon>Bacteria</taxon>
        <taxon>Bacillati</taxon>
        <taxon>Bacillota</taxon>
        <taxon>Clostridia</taxon>
        <taxon>Peptostreptococcales</taxon>
        <taxon>Natronincolaceae</taxon>
        <taxon>Serpentinicella</taxon>
    </lineage>
</organism>
<proteinExistence type="predicted"/>